<sequence length="81" mass="9154">MLSEHIQSGDYIIVRADPSPQPGEIVVAWVEELEGCVCKKLTRSNRLVSDNNWSHKLTDSDRIYGAMVAVVRITSKLYRHA</sequence>
<dbReference type="EMBL" id="LR586016">
    <property type="protein sequence ID" value="VIP05570.1"/>
    <property type="molecule type" value="Genomic_DNA"/>
</dbReference>
<dbReference type="Proteomes" id="UP000464378">
    <property type="component" value="Chromosome"/>
</dbReference>
<dbReference type="InterPro" id="IPR015927">
    <property type="entry name" value="Peptidase_S24_S26A/B/C"/>
</dbReference>
<dbReference type="EMBL" id="LR593887">
    <property type="protein sequence ID" value="VTS08495.1"/>
    <property type="molecule type" value="Genomic_DNA"/>
</dbReference>
<dbReference type="InterPro" id="IPR036286">
    <property type="entry name" value="LexA/Signal_pep-like_sf"/>
</dbReference>
<evidence type="ECO:0000259" key="1">
    <source>
        <dbReference type="Pfam" id="PF00717"/>
    </source>
</evidence>
<reference evidence="2" key="1">
    <citation type="submission" date="2019-04" db="EMBL/GenBank/DDBJ databases">
        <authorList>
            <consortium name="Science for Life Laboratories"/>
        </authorList>
    </citation>
    <scope>NUCLEOTIDE SEQUENCE</scope>
    <source>
        <strain evidence="2">MBLW1</strain>
    </source>
</reference>
<dbReference type="AlphaFoldDB" id="A0A6C2YVD0"/>
<proteinExistence type="predicted"/>
<dbReference type="Gene3D" id="2.10.109.10">
    <property type="entry name" value="Umud Fragment, subunit A"/>
    <property type="match status" value="1"/>
</dbReference>
<dbReference type="CDD" id="cd06529">
    <property type="entry name" value="S24_LexA-like"/>
    <property type="match status" value="1"/>
</dbReference>
<accession>A0A6C2YVD0</accession>
<evidence type="ECO:0000313" key="3">
    <source>
        <dbReference type="Proteomes" id="UP000464378"/>
    </source>
</evidence>
<keyword evidence="3" id="KW-1185">Reference proteome</keyword>
<organism evidence="2">
    <name type="scientific">Tuwongella immobilis</name>
    <dbReference type="NCBI Taxonomy" id="692036"/>
    <lineage>
        <taxon>Bacteria</taxon>
        <taxon>Pseudomonadati</taxon>
        <taxon>Planctomycetota</taxon>
        <taxon>Planctomycetia</taxon>
        <taxon>Gemmatales</taxon>
        <taxon>Gemmataceae</taxon>
        <taxon>Tuwongella</taxon>
    </lineage>
</organism>
<evidence type="ECO:0000313" key="2">
    <source>
        <dbReference type="EMBL" id="VIP05570.1"/>
    </source>
</evidence>
<dbReference type="InterPro" id="IPR039418">
    <property type="entry name" value="LexA-like"/>
</dbReference>
<dbReference type="InParanoid" id="A0A6C2YVD0"/>
<dbReference type="Pfam" id="PF00717">
    <property type="entry name" value="Peptidase_S24"/>
    <property type="match status" value="1"/>
</dbReference>
<dbReference type="KEGG" id="tim:GMBLW1_36230"/>
<name>A0A6C2YVD0_9BACT</name>
<gene>
    <name evidence="2" type="ORF">GMBLW1_36230</name>
</gene>
<protein>
    <submittedName>
        <fullName evidence="2">: Peptidase_S24</fullName>
    </submittedName>
</protein>
<dbReference type="SUPFAM" id="SSF51306">
    <property type="entry name" value="LexA/Signal peptidase"/>
    <property type="match status" value="1"/>
</dbReference>
<feature type="domain" description="Peptidase S24/S26A/S26B/S26C" evidence="1">
    <location>
        <begin position="1"/>
        <end position="52"/>
    </location>
</feature>